<dbReference type="Pfam" id="PF01266">
    <property type="entry name" value="DAO"/>
    <property type="match status" value="1"/>
</dbReference>
<comment type="similarity">
    <text evidence="2">Belongs to the FAD-dependent glycerol-3-phosphate dehydrogenase family.</text>
</comment>
<keyword evidence="6" id="KW-0560">Oxidoreductase</keyword>
<dbReference type="PANTHER" id="PTHR11985">
    <property type="entry name" value="GLYCEROL-3-PHOSPHATE DEHYDROGENASE"/>
    <property type="match status" value="1"/>
</dbReference>
<dbReference type="Pfam" id="PF16901">
    <property type="entry name" value="DAO_C"/>
    <property type="match status" value="1"/>
</dbReference>
<feature type="domain" description="FAD dependent oxidoreductase" evidence="7">
    <location>
        <begin position="24"/>
        <end position="350"/>
    </location>
</feature>
<comment type="cofactor">
    <cofactor evidence="1">
        <name>FAD</name>
        <dbReference type="ChEBI" id="CHEBI:57692"/>
    </cofactor>
</comment>
<evidence type="ECO:0000313" key="10">
    <source>
        <dbReference type="Proteomes" id="UP000637980"/>
    </source>
</evidence>
<evidence type="ECO:0000256" key="4">
    <source>
        <dbReference type="ARBA" id="ARBA00022798"/>
    </source>
</evidence>
<evidence type="ECO:0000259" key="8">
    <source>
        <dbReference type="Pfam" id="PF16901"/>
    </source>
</evidence>
<dbReference type="PANTHER" id="PTHR11985:SF35">
    <property type="entry name" value="ANAEROBIC GLYCEROL-3-PHOSPHATE DEHYDROGENASE SUBUNIT A"/>
    <property type="match status" value="1"/>
</dbReference>
<dbReference type="InterPro" id="IPR000447">
    <property type="entry name" value="G3P_DH_FAD-dep"/>
</dbReference>
<dbReference type="InterPro" id="IPR036188">
    <property type="entry name" value="FAD/NAD-bd_sf"/>
</dbReference>
<keyword evidence="5" id="KW-0274">FAD</keyword>
<protein>
    <submittedName>
        <fullName evidence="9">FAD-dependent glycerol-3-phosphate dehydrogenase</fullName>
    </submittedName>
</protein>
<dbReference type="Proteomes" id="UP000637980">
    <property type="component" value="Unassembled WGS sequence"/>
</dbReference>
<keyword evidence="3" id="KW-0285">Flavoprotein</keyword>
<evidence type="ECO:0000256" key="2">
    <source>
        <dbReference type="ARBA" id="ARBA00007330"/>
    </source>
</evidence>
<dbReference type="Gene3D" id="1.10.8.870">
    <property type="entry name" value="Alpha-glycerophosphate oxidase, cap domain"/>
    <property type="match status" value="1"/>
</dbReference>
<organism evidence="9 10">
    <name type="scientific">Pseudovibrio japonicus</name>
    <dbReference type="NCBI Taxonomy" id="366534"/>
    <lineage>
        <taxon>Bacteria</taxon>
        <taxon>Pseudomonadati</taxon>
        <taxon>Pseudomonadota</taxon>
        <taxon>Alphaproteobacteria</taxon>
        <taxon>Hyphomicrobiales</taxon>
        <taxon>Stappiaceae</taxon>
        <taxon>Pseudovibrio</taxon>
    </lineage>
</organism>
<comment type="caution">
    <text evidence="9">The sequence shown here is derived from an EMBL/GenBank/DDBJ whole genome shotgun (WGS) entry which is preliminary data.</text>
</comment>
<dbReference type="InterPro" id="IPR031656">
    <property type="entry name" value="DAO_C"/>
</dbReference>
<dbReference type="EMBL" id="BMXE01000001">
    <property type="protein sequence ID" value="GHB23127.1"/>
    <property type="molecule type" value="Genomic_DNA"/>
</dbReference>
<sequence length="552" mass="61179">MGNTGQFSREQKLASVKERNKPWDMVVVGGGITGAGVALMAARSGLDVLLLEKKDYAWGTSSRSSKMVHGGLRYLAQGEFGLARESVREREKLLKEAPGLIENLSYLFPFREKQFPNRSAFSVILNIYGYFAKKRDHKHLDRDQTIAALPGLKAEGLLGSAQYTDALTDDSRLVLRVLAEARRCGATTVNYAAVKTVTAQGEGAKQLEIEDAETGETLKISSKTVVNATGVWADNLREQLGQAKRIRPLRGSHIVVPSWRLPVHQCLGYLHPQDKRGVFIYPWMGRTVIGTTDLDHKGDLDLEAAISPEEVDYLLDGANHNFPSAKLAETDVISTWSGVRPIVGDEGVDPKELHPSKAKRDHVVWDDKGVITVTGGKLTTFRVMAGQVLEACTPYLDGAQTSGHYDFVFDPKLAEFDEKSFPNLSRSDLKRLSGFYGTDLPALAANASKRDLSHVSGTNRLWAELDWAVLHEDVVHLDDLLLRRTRIGLVLAHGGAELANELETRLREKLGWSMNKWQEEWSRYEQICRKHYSLPSARAAQTQELAPEAVTG</sequence>
<evidence type="ECO:0000259" key="7">
    <source>
        <dbReference type="Pfam" id="PF01266"/>
    </source>
</evidence>
<dbReference type="InterPro" id="IPR038299">
    <property type="entry name" value="DAO_C_sf"/>
</dbReference>
<dbReference type="PRINTS" id="PR01001">
    <property type="entry name" value="FADG3PDH"/>
</dbReference>
<accession>A0ABQ3E1J8</accession>
<evidence type="ECO:0000256" key="6">
    <source>
        <dbReference type="ARBA" id="ARBA00023002"/>
    </source>
</evidence>
<reference evidence="10" key="1">
    <citation type="journal article" date="2019" name="Int. J. Syst. Evol. Microbiol.">
        <title>The Global Catalogue of Microorganisms (GCM) 10K type strain sequencing project: providing services to taxonomists for standard genome sequencing and annotation.</title>
        <authorList>
            <consortium name="The Broad Institute Genomics Platform"/>
            <consortium name="The Broad Institute Genome Sequencing Center for Infectious Disease"/>
            <person name="Wu L."/>
            <person name="Ma J."/>
        </authorList>
    </citation>
    <scope>NUCLEOTIDE SEQUENCE [LARGE SCALE GENOMIC DNA]</scope>
    <source>
        <strain evidence="10">KCTC 12861</strain>
    </source>
</reference>
<evidence type="ECO:0000256" key="5">
    <source>
        <dbReference type="ARBA" id="ARBA00022827"/>
    </source>
</evidence>
<feature type="domain" description="Alpha-glycerophosphate oxidase C-terminal" evidence="8">
    <location>
        <begin position="423"/>
        <end position="515"/>
    </location>
</feature>
<keyword evidence="10" id="KW-1185">Reference proteome</keyword>
<name>A0ABQ3E1J8_9HYPH</name>
<evidence type="ECO:0000256" key="3">
    <source>
        <dbReference type="ARBA" id="ARBA00022630"/>
    </source>
</evidence>
<keyword evidence="4" id="KW-0319">Glycerol metabolism</keyword>
<dbReference type="RefSeq" id="WP_189435537.1">
    <property type="nucleotide sequence ID" value="NZ_BMXE01000001.1"/>
</dbReference>
<evidence type="ECO:0000256" key="1">
    <source>
        <dbReference type="ARBA" id="ARBA00001974"/>
    </source>
</evidence>
<dbReference type="InterPro" id="IPR006076">
    <property type="entry name" value="FAD-dep_OxRdtase"/>
</dbReference>
<evidence type="ECO:0000313" key="9">
    <source>
        <dbReference type="EMBL" id="GHB23127.1"/>
    </source>
</evidence>
<gene>
    <name evidence="9" type="ORF">GCM10007094_09250</name>
</gene>
<dbReference type="SUPFAM" id="SSF51905">
    <property type="entry name" value="FAD/NAD(P)-binding domain"/>
    <property type="match status" value="1"/>
</dbReference>
<proteinExistence type="inferred from homology"/>
<dbReference type="Gene3D" id="3.30.9.10">
    <property type="entry name" value="D-Amino Acid Oxidase, subunit A, domain 2"/>
    <property type="match status" value="1"/>
</dbReference>
<dbReference type="Gene3D" id="3.50.50.60">
    <property type="entry name" value="FAD/NAD(P)-binding domain"/>
    <property type="match status" value="1"/>
</dbReference>